<gene>
    <name evidence="2" type="ORF">US86_C0001G0282</name>
</gene>
<proteinExistence type="predicted"/>
<sequence>MLGNILFTNNVETSNPGYQKLQEKAVKEYSLPQKIAIPKINLTVSITEGGIKDNGWILSKTEVMYVPTSGKLGEGFNTVLYAHKRKGLFLHLNKLQKWDRIVVYDSQNKEYNFEVFSKEVVKPIEVERIKTNEENTLTLFTCDGWLDKSRLVVKAKMI</sequence>
<comment type="caution">
    <text evidence="2">The sequence shown here is derived from an EMBL/GenBank/DDBJ whole genome shotgun (WGS) entry which is preliminary data.</text>
</comment>
<dbReference type="Pfam" id="PF04203">
    <property type="entry name" value="Sortase"/>
    <property type="match status" value="1"/>
</dbReference>
<dbReference type="InterPro" id="IPR023365">
    <property type="entry name" value="Sortase_dom-sf"/>
</dbReference>
<dbReference type="SUPFAM" id="SSF63817">
    <property type="entry name" value="Sortase"/>
    <property type="match status" value="1"/>
</dbReference>
<dbReference type="Gene3D" id="2.40.260.10">
    <property type="entry name" value="Sortase"/>
    <property type="match status" value="1"/>
</dbReference>
<accession>A0A0G0JW66</accession>
<name>A0A0G0JW66_9BACT</name>
<dbReference type="InterPro" id="IPR005754">
    <property type="entry name" value="Sortase"/>
</dbReference>
<dbReference type="EMBL" id="LBUP01000001">
    <property type="protein sequence ID" value="KKQ67355.1"/>
    <property type="molecule type" value="Genomic_DNA"/>
</dbReference>
<evidence type="ECO:0000256" key="1">
    <source>
        <dbReference type="ARBA" id="ARBA00022801"/>
    </source>
</evidence>
<reference evidence="2 3" key="1">
    <citation type="journal article" date="2015" name="Nature">
        <title>rRNA introns, odd ribosomes, and small enigmatic genomes across a large radiation of phyla.</title>
        <authorList>
            <person name="Brown C.T."/>
            <person name="Hug L.A."/>
            <person name="Thomas B.C."/>
            <person name="Sharon I."/>
            <person name="Castelle C.J."/>
            <person name="Singh A."/>
            <person name="Wilkins M.J."/>
            <person name="Williams K.H."/>
            <person name="Banfield J.F."/>
        </authorList>
    </citation>
    <scope>NUCLEOTIDE SEQUENCE [LARGE SCALE GENOMIC DNA]</scope>
</reference>
<dbReference type="AlphaFoldDB" id="A0A0G0JW66"/>
<evidence type="ECO:0008006" key="4">
    <source>
        <dbReference type="Google" id="ProtNLM"/>
    </source>
</evidence>
<evidence type="ECO:0000313" key="2">
    <source>
        <dbReference type="EMBL" id="KKQ67355.1"/>
    </source>
</evidence>
<organism evidence="2 3">
    <name type="scientific">Candidatus Daviesbacteria bacterium GW2011_GWA2_38_24</name>
    <dbReference type="NCBI Taxonomy" id="1618422"/>
    <lineage>
        <taxon>Bacteria</taxon>
        <taxon>Candidatus Daviesiibacteriota</taxon>
    </lineage>
</organism>
<protein>
    <recommendedName>
        <fullName evidence="4">Sortase family protein</fullName>
    </recommendedName>
</protein>
<evidence type="ECO:0000313" key="3">
    <source>
        <dbReference type="Proteomes" id="UP000034235"/>
    </source>
</evidence>
<dbReference type="Proteomes" id="UP000034235">
    <property type="component" value="Unassembled WGS sequence"/>
</dbReference>
<dbReference type="NCBIfam" id="TIGR01076">
    <property type="entry name" value="sortase_fam"/>
    <property type="match status" value="1"/>
</dbReference>
<dbReference type="CDD" id="cd00004">
    <property type="entry name" value="Sortase"/>
    <property type="match status" value="1"/>
</dbReference>
<keyword evidence="1" id="KW-0378">Hydrolase</keyword>
<dbReference type="GO" id="GO:0016787">
    <property type="term" value="F:hydrolase activity"/>
    <property type="evidence" value="ECO:0007669"/>
    <property type="project" value="UniProtKB-KW"/>
</dbReference>